<accession>A0A1G2QBY4</accession>
<dbReference type="EMBL" id="MHTH01000015">
    <property type="protein sequence ID" value="OHA58065.1"/>
    <property type="molecule type" value="Genomic_DNA"/>
</dbReference>
<protein>
    <submittedName>
        <fullName evidence="1">Uncharacterized protein</fullName>
    </submittedName>
</protein>
<evidence type="ECO:0000313" key="1">
    <source>
        <dbReference type="EMBL" id="OHA58065.1"/>
    </source>
</evidence>
<name>A0A1G2QBY4_9BACT</name>
<proteinExistence type="predicted"/>
<dbReference type="Proteomes" id="UP000176222">
    <property type="component" value="Unassembled WGS sequence"/>
</dbReference>
<dbReference type="AlphaFoldDB" id="A0A1G2QBY4"/>
<sequence length="231" mass="26034">MKKYLIGVILLVLVAGGAYYWGLNKKENNINQESAVTQEQEVVIPVSENRVNNSGWKKYSDNSIEFEYPDNIISVMKSGDKVSLNHFLNYRHNDFCDMKGTGTVLEKFTDFNVSFRIISKDIKGALDETQEWLAKDYFANGTFKLSPGFVDSFMAGTLKGHQITSGTEGCGNYTYYFSISSTKTLVVVRTFVPELNSINADNKTYLNLPGVIIPDKERELFTKILSSLKVK</sequence>
<reference evidence="1 2" key="1">
    <citation type="journal article" date="2016" name="Nat. Commun.">
        <title>Thousands of microbial genomes shed light on interconnected biogeochemical processes in an aquifer system.</title>
        <authorList>
            <person name="Anantharaman K."/>
            <person name="Brown C.T."/>
            <person name="Hug L.A."/>
            <person name="Sharon I."/>
            <person name="Castelle C.J."/>
            <person name="Probst A.J."/>
            <person name="Thomas B.C."/>
            <person name="Singh A."/>
            <person name="Wilkins M.J."/>
            <person name="Karaoz U."/>
            <person name="Brodie E.L."/>
            <person name="Williams K.H."/>
            <person name="Hubbard S.S."/>
            <person name="Banfield J.F."/>
        </authorList>
    </citation>
    <scope>NUCLEOTIDE SEQUENCE [LARGE SCALE GENOMIC DNA]</scope>
</reference>
<evidence type="ECO:0000313" key="2">
    <source>
        <dbReference type="Proteomes" id="UP000176222"/>
    </source>
</evidence>
<gene>
    <name evidence="1" type="ORF">A2370_01750</name>
</gene>
<comment type="caution">
    <text evidence="1">The sequence shown here is derived from an EMBL/GenBank/DDBJ whole genome shotgun (WGS) entry which is preliminary data.</text>
</comment>
<organism evidence="1 2">
    <name type="scientific">Candidatus Vogelbacteria bacterium RIFOXYB1_FULL_42_16</name>
    <dbReference type="NCBI Taxonomy" id="1802436"/>
    <lineage>
        <taxon>Bacteria</taxon>
        <taxon>Candidatus Vogeliibacteriota</taxon>
    </lineage>
</organism>
<dbReference type="STRING" id="1802436.A2370_01750"/>